<dbReference type="Proteomes" id="UP001185092">
    <property type="component" value="Unassembled WGS sequence"/>
</dbReference>
<sequence>MKNLKQTALSVSVVVLMAIAYMNVNADTKEKNSQQMLYRQALEVYDEYFGNDPLLDNFMDKDVEIYDHQGNLVFKGKEDDADGAIYVISADFLMEVDGVDIYYL</sequence>
<feature type="chain" id="PRO_5042121984" evidence="1">
    <location>
        <begin position="27"/>
        <end position="104"/>
    </location>
</feature>
<evidence type="ECO:0000256" key="1">
    <source>
        <dbReference type="SAM" id="SignalP"/>
    </source>
</evidence>
<keyword evidence="1" id="KW-0732">Signal</keyword>
<feature type="signal peptide" evidence="1">
    <location>
        <begin position="1"/>
        <end position="26"/>
    </location>
</feature>
<dbReference type="EMBL" id="JAVDQD010000002">
    <property type="protein sequence ID" value="MDR6238960.1"/>
    <property type="molecule type" value="Genomic_DNA"/>
</dbReference>
<proteinExistence type="predicted"/>
<comment type="caution">
    <text evidence="2">The sequence shown here is derived from an EMBL/GenBank/DDBJ whole genome shotgun (WGS) entry which is preliminary data.</text>
</comment>
<gene>
    <name evidence="2" type="ORF">HNQ88_001997</name>
</gene>
<organism evidence="2 3">
    <name type="scientific">Aureibacter tunicatorum</name>
    <dbReference type="NCBI Taxonomy" id="866807"/>
    <lineage>
        <taxon>Bacteria</taxon>
        <taxon>Pseudomonadati</taxon>
        <taxon>Bacteroidota</taxon>
        <taxon>Cytophagia</taxon>
        <taxon>Cytophagales</taxon>
        <taxon>Persicobacteraceae</taxon>
        <taxon>Aureibacter</taxon>
    </lineage>
</organism>
<dbReference type="RefSeq" id="WP_309938468.1">
    <property type="nucleotide sequence ID" value="NZ_AP025305.1"/>
</dbReference>
<name>A0AAE4BSK9_9BACT</name>
<accession>A0AAE4BSK9</accession>
<evidence type="ECO:0000313" key="2">
    <source>
        <dbReference type="EMBL" id="MDR6238960.1"/>
    </source>
</evidence>
<reference evidence="2" key="1">
    <citation type="submission" date="2023-07" db="EMBL/GenBank/DDBJ databases">
        <title>Genomic Encyclopedia of Type Strains, Phase IV (KMG-IV): sequencing the most valuable type-strain genomes for metagenomic binning, comparative biology and taxonomic classification.</title>
        <authorList>
            <person name="Goeker M."/>
        </authorList>
    </citation>
    <scope>NUCLEOTIDE SEQUENCE</scope>
    <source>
        <strain evidence="2">DSM 26174</strain>
    </source>
</reference>
<keyword evidence="3" id="KW-1185">Reference proteome</keyword>
<evidence type="ECO:0000313" key="3">
    <source>
        <dbReference type="Proteomes" id="UP001185092"/>
    </source>
</evidence>
<protein>
    <submittedName>
        <fullName evidence="2">Uncharacterized protein</fullName>
    </submittedName>
</protein>
<dbReference type="AlphaFoldDB" id="A0AAE4BSK9"/>